<evidence type="ECO:0000313" key="2">
    <source>
        <dbReference type="EMBL" id="KAF8869420.1"/>
    </source>
</evidence>
<sequence length="848" mass="96670">MPPRGTTAPPETPPTPSHSSPRRTIWTTRGQPCDENGYDLPEGTPPPPKEPRAPNNYWPFVDEEEFHFADFLFMHEQMSAGNTDILMSLIVAFQMSRYGNADPPFSTSKHMWDTIDSIPLGDVPWEGFKVSYDGDVPDPAPSWMKREYKVWFRNPLHIMEAQIGNPDFAQEIDVAPKRVLGRNKKRQFTDLMSADWAWEQVDQIVAEDPDTHGAMFAPVILGSDKTTVSVGTGQNEYYPLYAALGNTQNHVRRAHRDALTVIGFLAIPKTERDQQDTAQFRKFRRQLFHASLAKILSPLKPWMTKPRVTRCSDGYYRRVHIWTRSLHCRLPEQCLLACVVSGWCPRSLKEAFEGKSKELWEGYGIIDDILPFTSYFPRANIHELLSPDLLHQLIKGTFKDHLVTWVVQWMEMQPNGKGMLICFSNVYHSHIASRIAAAPIFSGLHRFPEGHGFKQWTGNDSKALMKVFLPAINGLVPPAMVHAVQAFLEFCYLVCCSQIDEMRESFHEHGIHEDFLLPCQHSVSHYWQLIQMFGAPNGLCSSITESKHIKAVKEPWCHSNCNEPLGQMLLTNQRLDKLAAFQVELESCGMIQSVRGNPVWSSIALLCIPQVQENSEDVDQEEVEGQTSEGKSSFAVLPMWTLVQLSHFLDIPDFEQHIRRFLYDQLHPDSEVCGMDVDIEECPRISPTMHLKVFHLATAVYHVPSDLSGIGGMHREYIRMTQAWHGGPACYDCIFVEREAEEEGFHALGVAQHNNVTYACAFVKWFETHGDSPCPDTGLWRVKPDFMAHGRRMCSVIHIDSILRAAHLIGVYGDKFIPSHLRYHHSLDAFKLFYVNKFADHHAHEIAY</sequence>
<dbReference type="OrthoDB" id="3199698at2759"/>
<accession>A0A9P5N6Q7</accession>
<dbReference type="AlphaFoldDB" id="A0A9P5N6Q7"/>
<dbReference type="Proteomes" id="UP000724874">
    <property type="component" value="Unassembled WGS sequence"/>
</dbReference>
<reference evidence="2" key="1">
    <citation type="submission" date="2020-11" db="EMBL/GenBank/DDBJ databases">
        <authorList>
            <consortium name="DOE Joint Genome Institute"/>
            <person name="Ahrendt S."/>
            <person name="Riley R."/>
            <person name="Andreopoulos W."/>
            <person name="LaButti K."/>
            <person name="Pangilinan J."/>
            <person name="Ruiz-duenas F.J."/>
            <person name="Barrasa J.M."/>
            <person name="Sanchez-Garcia M."/>
            <person name="Camarero S."/>
            <person name="Miyauchi S."/>
            <person name="Serrano A."/>
            <person name="Linde D."/>
            <person name="Babiker R."/>
            <person name="Drula E."/>
            <person name="Ayuso-Fernandez I."/>
            <person name="Pacheco R."/>
            <person name="Padilla G."/>
            <person name="Ferreira P."/>
            <person name="Barriuso J."/>
            <person name="Kellner H."/>
            <person name="Castanera R."/>
            <person name="Alfaro M."/>
            <person name="Ramirez L."/>
            <person name="Pisabarro A.G."/>
            <person name="Kuo A."/>
            <person name="Tritt A."/>
            <person name="Lipzen A."/>
            <person name="He G."/>
            <person name="Yan M."/>
            <person name="Ng V."/>
            <person name="Cullen D."/>
            <person name="Martin F."/>
            <person name="Rosso M.-N."/>
            <person name="Henrissat B."/>
            <person name="Hibbett D."/>
            <person name="Martinez A.T."/>
            <person name="Grigoriev I.V."/>
        </authorList>
    </citation>
    <scope>NUCLEOTIDE SEQUENCE</scope>
    <source>
        <strain evidence="2">AH 44721</strain>
    </source>
</reference>
<feature type="region of interest" description="Disordered" evidence="1">
    <location>
        <begin position="1"/>
        <end position="55"/>
    </location>
</feature>
<name>A0A9P5N6Q7_GYMJU</name>
<gene>
    <name evidence="2" type="ORF">CPB84DRAFT_1818659</name>
</gene>
<dbReference type="InterPro" id="IPR041078">
    <property type="entry name" value="Plavaka"/>
</dbReference>
<keyword evidence="3" id="KW-1185">Reference proteome</keyword>
<dbReference type="EMBL" id="JADNYJ010000445">
    <property type="protein sequence ID" value="KAF8869420.1"/>
    <property type="molecule type" value="Genomic_DNA"/>
</dbReference>
<dbReference type="Pfam" id="PF18759">
    <property type="entry name" value="Plavaka"/>
    <property type="match status" value="2"/>
</dbReference>
<evidence type="ECO:0000313" key="3">
    <source>
        <dbReference type="Proteomes" id="UP000724874"/>
    </source>
</evidence>
<proteinExistence type="predicted"/>
<organism evidence="2 3">
    <name type="scientific">Gymnopilus junonius</name>
    <name type="common">Spectacular rustgill mushroom</name>
    <name type="synonym">Gymnopilus spectabilis subsp. junonius</name>
    <dbReference type="NCBI Taxonomy" id="109634"/>
    <lineage>
        <taxon>Eukaryota</taxon>
        <taxon>Fungi</taxon>
        <taxon>Dikarya</taxon>
        <taxon>Basidiomycota</taxon>
        <taxon>Agaricomycotina</taxon>
        <taxon>Agaricomycetes</taxon>
        <taxon>Agaricomycetidae</taxon>
        <taxon>Agaricales</taxon>
        <taxon>Agaricineae</taxon>
        <taxon>Hymenogastraceae</taxon>
        <taxon>Gymnopilus</taxon>
    </lineage>
</organism>
<comment type="caution">
    <text evidence="2">The sequence shown here is derived from an EMBL/GenBank/DDBJ whole genome shotgun (WGS) entry which is preliminary data.</text>
</comment>
<evidence type="ECO:0000256" key="1">
    <source>
        <dbReference type="SAM" id="MobiDB-lite"/>
    </source>
</evidence>
<protein>
    <submittedName>
        <fullName evidence="2">Uncharacterized protein</fullName>
    </submittedName>
</protein>